<evidence type="ECO:0000313" key="4">
    <source>
        <dbReference type="Proteomes" id="UP000318582"/>
    </source>
</evidence>
<dbReference type="GO" id="GO:0035091">
    <property type="term" value="F:phosphatidylinositol binding"/>
    <property type="evidence" value="ECO:0007669"/>
    <property type="project" value="InterPro"/>
</dbReference>
<sequence length="972" mass="105033">MATASHRPLTPAVKLAPLIHTARVTEYTKLDDGKVWYKLTVFPKQLAQYNQSSNNYNQNSPVTITPPQTPPRMSRSRSRSKSRGGNNNNNNGNMNANGSHGSYSADAVAAHSLPYCIFRRYEHFVDFHAALSMQIKRDTTAHPAATKPQLPSVPKSKLFVTRTVCDDRVVRLDEYVRLLLDMDQRITRNVVVAEFFGVWPRDANDGAIDAAAPADDNNDEIGKPRGRRSEDIRVRHAPQPAKSALKSSTTRDRYHRHQPKPISDDEDVDLDEAWLKPVQEKRASRMLLEAGSFGPGLNTLLRDGTKGTGVQTFFARKDSLPDSDTVRPAPPVTTEQIRKNSVGQSHIQPAAAQSFTTATTAMPASPTLSSHFAEPPPISGKYGMTLTQVPQRKDSVVRGPMQTARHIQSGAAPHSPKFSGPSLDIPHRSHSRNWSSSSPSPVTASAGRSSSENNSPVFSSASSPNRGTPVGSGYEYFPRMSESTSSRSSQDTIHQRPGGSPPKATTPAPIKMYEMMGGALSAPLLTSDNPNYPQALTNPTTLTRGTTRSRRPTLLRTETTPTAGPVSPEIEPSPATTTMSNDIVSSPVSGSSVLPSIVTSTLERPSRIVVVSQAPVGLAEPRTALTLTRHHSTPTLERPDVPTTPQSEVAPPMPVSAEPFQRHADLAPPSLHRALTDPFITRRTPSPEDRSAPSPVPMSTTTANPASSLPLHLKTIPNIPTRKPSLLARAKTQLGRANKTPSPPPVAQDPDDPTIPPWNRIGRSNSVKNGIIYNNDRPMTKSSNPPGTLLRARTVNTVFSMAEDTSTLARGISPLPMRTATSHRSHTHSMRDLPPPRRSHTLTSATTLPSHFIHLKAQYTPVGAVDPTTTTITATPPITILLKVSRTTQLGVVTARLQEKFSAVLAPPPPPATEPENGMTAAAPGIRVLGLTYLDEEGCQIEVCDEEDWLVLCAAAQGKVVVGVRVDPASVR</sequence>
<feature type="region of interest" description="Disordered" evidence="1">
    <location>
        <begin position="734"/>
        <end position="763"/>
    </location>
</feature>
<proteinExistence type="predicted"/>
<organism evidence="3 4">
    <name type="scientific">Powellomyces hirtus</name>
    <dbReference type="NCBI Taxonomy" id="109895"/>
    <lineage>
        <taxon>Eukaryota</taxon>
        <taxon>Fungi</taxon>
        <taxon>Fungi incertae sedis</taxon>
        <taxon>Chytridiomycota</taxon>
        <taxon>Chytridiomycota incertae sedis</taxon>
        <taxon>Chytridiomycetes</taxon>
        <taxon>Spizellomycetales</taxon>
        <taxon>Powellomycetaceae</taxon>
        <taxon>Powellomyces</taxon>
    </lineage>
</organism>
<feature type="region of interest" description="Disordered" evidence="1">
    <location>
        <begin position="52"/>
        <end position="98"/>
    </location>
</feature>
<dbReference type="PANTHER" id="PTHR14431:SF1">
    <property type="entry name" value="HCLS1-BINDING PROTEIN 3"/>
    <property type="match status" value="1"/>
</dbReference>
<feature type="region of interest" description="Disordered" evidence="1">
    <location>
        <begin position="818"/>
        <end position="838"/>
    </location>
</feature>
<feature type="compositionally biased region" description="Basic and acidic residues" evidence="1">
    <location>
        <begin position="220"/>
        <end position="234"/>
    </location>
</feature>
<feature type="region of interest" description="Disordered" evidence="1">
    <location>
        <begin position="769"/>
        <end position="788"/>
    </location>
</feature>
<feature type="compositionally biased region" description="Low complexity" evidence="1">
    <location>
        <begin position="449"/>
        <end position="465"/>
    </location>
</feature>
<dbReference type="Gene3D" id="3.30.1520.10">
    <property type="entry name" value="Phox-like domain"/>
    <property type="match status" value="1"/>
</dbReference>
<accession>A0A507ECM8</accession>
<name>A0A507ECM8_9FUNG</name>
<dbReference type="InterPro" id="IPR039701">
    <property type="entry name" value="HS1BP3"/>
</dbReference>
<comment type="caution">
    <text evidence="3">The sequence shown here is derived from an EMBL/GenBank/DDBJ whole genome shotgun (WGS) entry which is preliminary data.</text>
</comment>
<keyword evidence="4" id="KW-1185">Reference proteome</keyword>
<dbReference type="PANTHER" id="PTHR14431">
    <property type="entry name" value="HCLS1-BINDING PROTEIN 3"/>
    <property type="match status" value="1"/>
</dbReference>
<feature type="region of interest" description="Disordered" evidence="1">
    <location>
        <begin position="358"/>
        <end position="508"/>
    </location>
</feature>
<feature type="compositionally biased region" description="Low complexity" evidence="1">
    <location>
        <begin position="536"/>
        <end position="546"/>
    </location>
</feature>
<dbReference type="PROSITE" id="PS50195">
    <property type="entry name" value="PX"/>
    <property type="match status" value="1"/>
</dbReference>
<gene>
    <name evidence="3" type="ORF">PhCBS80983_g01016</name>
</gene>
<feature type="compositionally biased region" description="Low complexity" evidence="1">
    <location>
        <begin position="83"/>
        <end position="98"/>
    </location>
</feature>
<feature type="domain" description="PX" evidence="2">
    <location>
        <begin position="84"/>
        <end position="203"/>
    </location>
</feature>
<dbReference type="InterPro" id="IPR036871">
    <property type="entry name" value="PX_dom_sf"/>
</dbReference>
<feature type="compositionally biased region" description="Low complexity" evidence="1">
    <location>
        <begin position="432"/>
        <end position="441"/>
    </location>
</feature>
<dbReference type="InterPro" id="IPR001683">
    <property type="entry name" value="PX_dom"/>
</dbReference>
<feature type="compositionally biased region" description="Polar residues" evidence="1">
    <location>
        <begin position="697"/>
        <end position="707"/>
    </location>
</feature>
<reference evidence="3 4" key="1">
    <citation type="journal article" date="2019" name="Sci. Rep.">
        <title>Comparative genomics of chytrid fungi reveal insights into the obligate biotrophic and pathogenic lifestyle of Synchytrium endobioticum.</title>
        <authorList>
            <person name="van de Vossenberg B.T.L.H."/>
            <person name="Warris S."/>
            <person name="Nguyen H.D.T."/>
            <person name="van Gent-Pelzer M.P.E."/>
            <person name="Joly D.L."/>
            <person name="van de Geest H.C."/>
            <person name="Bonants P.J.M."/>
            <person name="Smith D.S."/>
            <person name="Levesque C.A."/>
            <person name="van der Lee T.A.J."/>
        </authorList>
    </citation>
    <scope>NUCLEOTIDE SEQUENCE [LARGE SCALE GENOMIC DNA]</scope>
    <source>
        <strain evidence="3 4">CBS 809.83</strain>
    </source>
</reference>
<feature type="region of interest" description="Disordered" evidence="1">
    <location>
        <begin position="622"/>
        <end position="722"/>
    </location>
</feature>
<feature type="compositionally biased region" description="Low complexity" evidence="1">
    <location>
        <begin position="358"/>
        <end position="370"/>
    </location>
</feature>
<feature type="region of interest" description="Disordered" evidence="1">
    <location>
        <begin position="207"/>
        <end position="267"/>
    </location>
</feature>
<dbReference type="EMBL" id="QEAQ01000007">
    <property type="protein sequence ID" value="TPX61531.1"/>
    <property type="molecule type" value="Genomic_DNA"/>
</dbReference>
<evidence type="ECO:0000256" key="1">
    <source>
        <dbReference type="SAM" id="MobiDB-lite"/>
    </source>
</evidence>
<dbReference type="SUPFAM" id="SSF64268">
    <property type="entry name" value="PX domain"/>
    <property type="match status" value="1"/>
</dbReference>
<dbReference type="Pfam" id="PF00787">
    <property type="entry name" value="PX"/>
    <property type="match status" value="1"/>
</dbReference>
<protein>
    <recommendedName>
        <fullName evidence="2">PX domain-containing protein</fullName>
    </recommendedName>
</protein>
<feature type="compositionally biased region" description="Low complexity" evidence="1">
    <location>
        <begin position="583"/>
        <end position="592"/>
    </location>
</feature>
<feature type="region of interest" description="Disordered" evidence="1">
    <location>
        <begin position="531"/>
        <end position="592"/>
    </location>
</feature>
<dbReference type="AlphaFoldDB" id="A0A507ECM8"/>
<dbReference type="Proteomes" id="UP000318582">
    <property type="component" value="Unassembled WGS sequence"/>
</dbReference>
<evidence type="ECO:0000313" key="3">
    <source>
        <dbReference type="EMBL" id="TPX61531.1"/>
    </source>
</evidence>
<evidence type="ECO:0000259" key="2">
    <source>
        <dbReference type="PROSITE" id="PS50195"/>
    </source>
</evidence>